<gene>
    <name evidence="1" type="ORF">ACI2JU_02915</name>
</gene>
<organism evidence="1 2">
    <name type="scientific">Pseudoalteromonas rhizosphaerae</name>
    <dbReference type="NCBI Taxonomy" id="2518973"/>
    <lineage>
        <taxon>Bacteria</taxon>
        <taxon>Pseudomonadati</taxon>
        <taxon>Pseudomonadota</taxon>
        <taxon>Gammaproteobacteria</taxon>
        <taxon>Alteromonadales</taxon>
        <taxon>Pseudoalteromonadaceae</taxon>
        <taxon>Pseudoalteromonas</taxon>
    </lineage>
</organism>
<dbReference type="RefSeq" id="WP_404674689.1">
    <property type="nucleotide sequence ID" value="NZ_JBJDOT010000003.1"/>
</dbReference>
<evidence type="ECO:0000313" key="2">
    <source>
        <dbReference type="Proteomes" id="UP001620262"/>
    </source>
</evidence>
<comment type="caution">
    <text evidence="1">The sequence shown here is derived from an EMBL/GenBank/DDBJ whole genome shotgun (WGS) entry which is preliminary data.</text>
</comment>
<sequence length="92" mass="10719">METQKMNKQMSDLLRKAFENNKYEWRTIRGVSKETGLKEDDVRNYIKSHGDEVVKSSARNAEGETLYTSRKSYRERSSLGMRLSSILRNRGA</sequence>
<proteinExistence type="predicted"/>
<accession>A0ABW8KST5</accession>
<protein>
    <submittedName>
        <fullName evidence="1">Uncharacterized protein</fullName>
    </submittedName>
</protein>
<keyword evidence="2" id="KW-1185">Reference proteome</keyword>
<dbReference type="EMBL" id="JBJDOT010000003">
    <property type="protein sequence ID" value="MFK3862822.1"/>
    <property type="molecule type" value="Genomic_DNA"/>
</dbReference>
<dbReference type="Proteomes" id="UP001620262">
    <property type="component" value="Unassembled WGS sequence"/>
</dbReference>
<evidence type="ECO:0000313" key="1">
    <source>
        <dbReference type="EMBL" id="MFK3862822.1"/>
    </source>
</evidence>
<reference evidence="1 2" key="1">
    <citation type="submission" date="2024-11" db="EMBL/GenBank/DDBJ databases">
        <title>The Natural Products Discovery Center: Release of the First 8490 Sequenced Strains for Exploring Actinobacteria Biosynthetic Diversity.</title>
        <authorList>
            <person name="Kalkreuter E."/>
            <person name="Kautsar S.A."/>
            <person name="Yang D."/>
            <person name="Bader C.D."/>
            <person name="Teijaro C.N."/>
            <person name="Fluegel L."/>
            <person name="Davis C.M."/>
            <person name="Simpson J.R."/>
            <person name="Lauterbach L."/>
            <person name="Steele A.D."/>
            <person name="Gui C."/>
            <person name="Meng S."/>
            <person name="Li G."/>
            <person name="Viehrig K."/>
            <person name="Ye F."/>
            <person name="Su P."/>
            <person name="Kiefer A.F."/>
            <person name="Nichols A."/>
            <person name="Cepeda A.J."/>
            <person name="Yan W."/>
            <person name="Fan B."/>
            <person name="Jiang Y."/>
            <person name="Adhikari A."/>
            <person name="Zheng C.-J."/>
            <person name="Schuster L."/>
            <person name="Cowan T.M."/>
            <person name="Smanski M.J."/>
            <person name="Chevrette M.G."/>
            <person name="De Carvalho L.P.S."/>
            <person name="Shen B."/>
        </authorList>
    </citation>
    <scope>NUCLEOTIDE SEQUENCE [LARGE SCALE GENOMIC DNA]</scope>
    <source>
        <strain evidence="1 2">NPDC078403</strain>
    </source>
</reference>
<name>A0ABW8KST5_9GAMM</name>